<dbReference type="AlphaFoldDB" id="A0AA42BR37"/>
<dbReference type="RefSeq" id="WP_254760458.1">
    <property type="nucleotide sequence ID" value="NZ_JANCLT010000012.1"/>
</dbReference>
<reference evidence="1" key="1">
    <citation type="submission" date="2022-07" db="EMBL/GenBank/DDBJ databases">
        <authorList>
            <person name="Li W.-J."/>
            <person name="Deng Q.-Q."/>
        </authorList>
    </citation>
    <scope>NUCLEOTIDE SEQUENCE</scope>
    <source>
        <strain evidence="1">SYSU M60031</strain>
    </source>
</reference>
<accession>A0AA42BR37</accession>
<proteinExistence type="predicted"/>
<dbReference type="EMBL" id="JANCLT010000012">
    <property type="protein sequence ID" value="MCP8970542.1"/>
    <property type="molecule type" value="Genomic_DNA"/>
</dbReference>
<protein>
    <submittedName>
        <fullName evidence="1">DNA-entry nuclease</fullName>
    </submittedName>
</protein>
<sequence>MEVTLPVQPVQYDGCGRMMYHPDFHPNQGKPWSKEELAYACKFHEYDGFRCVAMALGRTETTVRTKVYKLQKEGMYDTYRDLWEAFAAATIS</sequence>
<evidence type="ECO:0000313" key="1">
    <source>
        <dbReference type="EMBL" id="MCP8970542.1"/>
    </source>
</evidence>
<dbReference type="Proteomes" id="UP001156102">
    <property type="component" value="Unassembled WGS sequence"/>
</dbReference>
<comment type="caution">
    <text evidence="1">The sequence shown here is derived from an EMBL/GenBank/DDBJ whole genome shotgun (WGS) entry which is preliminary data.</text>
</comment>
<organism evidence="1 2">
    <name type="scientific">Ectobacillus ponti</name>
    <dbReference type="NCBI Taxonomy" id="2961894"/>
    <lineage>
        <taxon>Bacteria</taxon>
        <taxon>Bacillati</taxon>
        <taxon>Bacillota</taxon>
        <taxon>Bacilli</taxon>
        <taxon>Bacillales</taxon>
        <taxon>Bacillaceae</taxon>
        <taxon>Ectobacillus</taxon>
    </lineage>
</organism>
<name>A0AA42BR37_9BACI</name>
<gene>
    <name evidence="1" type="ORF">NK662_18655</name>
</gene>
<evidence type="ECO:0000313" key="2">
    <source>
        <dbReference type="Proteomes" id="UP001156102"/>
    </source>
</evidence>
<keyword evidence="2" id="KW-1185">Reference proteome</keyword>